<dbReference type="PROSITE" id="PS50994">
    <property type="entry name" value="INTEGRASE"/>
    <property type="match status" value="1"/>
</dbReference>
<reference evidence="2 3" key="1">
    <citation type="submission" date="2018-06" db="EMBL/GenBank/DDBJ databases">
        <title>Genomic Encyclopedia of Type Strains, Phase III (KMG-III): the genomes of soil and plant-associated and newly described type strains.</title>
        <authorList>
            <person name="Whitman W."/>
        </authorList>
    </citation>
    <scope>NUCLEOTIDE SEQUENCE [LARGE SCALE GENOMIC DNA]</scope>
    <source>
        <strain evidence="2 3">JA737</strain>
    </source>
</reference>
<evidence type="ECO:0000313" key="3">
    <source>
        <dbReference type="Proteomes" id="UP000247727"/>
    </source>
</evidence>
<dbReference type="OrthoDB" id="9814072at2"/>
<dbReference type="AlphaFoldDB" id="A0A318U0B2"/>
<dbReference type="GO" id="GO:0003676">
    <property type="term" value="F:nucleic acid binding"/>
    <property type="evidence" value="ECO:0007669"/>
    <property type="project" value="InterPro"/>
</dbReference>
<dbReference type="NCBIfam" id="NF033516">
    <property type="entry name" value="transpos_IS3"/>
    <property type="match status" value="1"/>
</dbReference>
<dbReference type="RefSeq" id="WP_110806510.1">
    <property type="nucleotide sequence ID" value="NZ_QJTK01000012.1"/>
</dbReference>
<dbReference type="Gene3D" id="3.30.420.10">
    <property type="entry name" value="Ribonuclease H-like superfamily/Ribonuclease H"/>
    <property type="match status" value="1"/>
</dbReference>
<dbReference type="SUPFAM" id="SSF53098">
    <property type="entry name" value="Ribonuclease H-like"/>
    <property type="match status" value="1"/>
</dbReference>
<dbReference type="PANTHER" id="PTHR46889">
    <property type="entry name" value="TRANSPOSASE INSF FOR INSERTION SEQUENCE IS3B-RELATED"/>
    <property type="match status" value="1"/>
</dbReference>
<dbReference type="InterPro" id="IPR012337">
    <property type="entry name" value="RNaseH-like_sf"/>
</dbReference>
<dbReference type="InterPro" id="IPR001584">
    <property type="entry name" value="Integrase_cat-core"/>
</dbReference>
<name>A0A318U0B2_9RHOB</name>
<evidence type="ECO:0000259" key="1">
    <source>
        <dbReference type="PROSITE" id="PS50994"/>
    </source>
</evidence>
<dbReference type="GO" id="GO:0015074">
    <property type="term" value="P:DNA integration"/>
    <property type="evidence" value="ECO:0007669"/>
    <property type="project" value="InterPro"/>
</dbReference>
<protein>
    <submittedName>
        <fullName evidence="2">Putative transposase</fullName>
    </submittedName>
</protein>
<accession>A0A318U0B2</accession>
<organism evidence="2 3">
    <name type="scientific">Rhodobacter viridis</name>
    <dbReference type="NCBI Taxonomy" id="1054202"/>
    <lineage>
        <taxon>Bacteria</taxon>
        <taxon>Pseudomonadati</taxon>
        <taxon>Pseudomonadota</taxon>
        <taxon>Alphaproteobacteria</taxon>
        <taxon>Rhodobacterales</taxon>
        <taxon>Rhodobacter group</taxon>
        <taxon>Rhodobacter</taxon>
    </lineage>
</organism>
<sequence>MIRTLHEGLLADGLRVPLTKLCTWFGVPRRTVYYKPTKAAPKVDDRFAVPIKAMIEENPSFGYRTVAWLLGFNKNTVQRVFQLKGWQVRKRAIGMRPRIEAVPSVATAPNERWSTDLARVWTGKDGWASLALVIDCHTRELLGWHLSRSGKATTASAALEHALISRFGTLGRVDREFLLRSDNGLIFTSRHFTALVRSYGLKQEFITPHCPQQNGMVERVIRTLKEQCIHRHRFESIQHANRVIGDWISFYNHRRPHQALAMRTPVEAFRLAA</sequence>
<dbReference type="PANTHER" id="PTHR46889:SF4">
    <property type="entry name" value="TRANSPOSASE INSO FOR INSERTION SEQUENCE ELEMENT IS911B-RELATED"/>
    <property type="match status" value="1"/>
</dbReference>
<comment type="caution">
    <text evidence="2">The sequence shown here is derived from an EMBL/GenBank/DDBJ whole genome shotgun (WGS) entry which is preliminary data.</text>
</comment>
<dbReference type="Pfam" id="PF13683">
    <property type="entry name" value="rve_3"/>
    <property type="match status" value="1"/>
</dbReference>
<evidence type="ECO:0000313" key="2">
    <source>
        <dbReference type="EMBL" id="PYF08668.1"/>
    </source>
</evidence>
<dbReference type="EMBL" id="QJTK01000012">
    <property type="protein sequence ID" value="PYF08668.1"/>
    <property type="molecule type" value="Genomic_DNA"/>
</dbReference>
<gene>
    <name evidence="2" type="ORF">C8J30_11287</name>
</gene>
<proteinExistence type="predicted"/>
<dbReference type="InterPro" id="IPR048020">
    <property type="entry name" value="Transpos_IS3"/>
</dbReference>
<dbReference type="InterPro" id="IPR050900">
    <property type="entry name" value="Transposase_IS3/IS150/IS904"/>
</dbReference>
<dbReference type="InterPro" id="IPR036397">
    <property type="entry name" value="RNaseH_sf"/>
</dbReference>
<feature type="domain" description="Integrase catalytic" evidence="1">
    <location>
        <begin position="105"/>
        <end position="273"/>
    </location>
</feature>
<dbReference type="Proteomes" id="UP000247727">
    <property type="component" value="Unassembled WGS sequence"/>
</dbReference>
<keyword evidence="3" id="KW-1185">Reference proteome</keyword>